<feature type="domain" description="Putative glycogen debranching enzyme N-terminal" evidence="1">
    <location>
        <begin position="32"/>
        <end position="221"/>
    </location>
</feature>
<dbReference type="Pfam" id="PF22422">
    <property type="entry name" value="MGH1-like_GH"/>
    <property type="match status" value="1"/>
</dbReference>
<organism evidence="3 4">
    <name type="scientific">Brachybacterium kimchii</name>
    <dbReference type="NCBI Taxonomy" id="2942909"/>
    <lineage>
        <taxon>Bacteria</taxon>
        <taxon>Bacillati</taxon>
        <taxon>Actinomycetota</taxon>
        <taxon>Actinomycetes</taxon>
        <taxon>Micrococcales</taxon>
        <taxon>Dermabacteraceae</taxon>
        <taxon>Brachybacterium</taxon>
    </lineage>
</organism>
<dbReference type="Gene3D" id="1.50.10.10">
    <property type="match status" value="1"/>
</dbReference>
<feature type="domain" description="Mannosylglycerate hydrolase MGH1-like glycoside hydrolase" evidence="2">
    <location>
        <begin position="370"/>
        <end position="617"/>
    </location>
</feature>
<dbReference type="Pfam" id="PF14742">
    <property type="entry name" value="GDE_N_bis"/>
    <property type="match status" value="1"/>
</dbReference>
<protein>
    <submittedName>
        <fullName evidence="3">Amylo-alpha-1,6-glucosidase</fullName>
    </submittedName>
</protein>
<accession>A0ABY4N735</accession>
<reference evidence="3" key="1">
    <citation type="submission" date="2022-05" db="EMBL/GenBank/DDBJ databases">
        <title>Genomic analysis of Brachybacterium sp. CBA3104.</title>
        <authorList>
            <person name="Roh S.W."/>
            <person name="Kim Y.B."/>
            <person name="Kim Y."/>
        </authorList>
    </citation>
    <scope>NUCLEOTIDE SEQUENCE</scope>
    <source>
        <strain evidence="3">CBA3104</strain>
    </source>
</reference>
<evidence type="ECO:0000259" key="2">
    <source>
        <dbReference type="Pfam" id="PF22422"/>
    </source>
</evidence>
<sequence>MSTHASSPSPSAPRQFENHQPFLHDLAVVLRAPLQAWSAPDGTITGAGAQGIYLGDTRVVSDLTCEVEDAAESADEDHEHLTLSPLPAETRSAQAVMFRWVVTAPDLPGDPLMILERTRTASGRGIRETLRLRNDDDRPRTLSLRLGLVTDSATMSQVKDPSLMLAQAPARPVARIRDGAARWRIGERGEAVLHASTGTGTLVQDVDGPVVTWHCVLEAPARGTAEADWELAFTDPDVPFEAAEPRSVALTAAPDADPERRAARDLLVRSLADLDALRLQVPGDPARSFAAAGAPWFFTLFGRDSIIAASLVLPVDTTLAEGTLRTLASMQGTRVVTDTAERPGKILHEVRAQGMEMAESHLPPVYFGTIDATPLWIELLHDALDAGLDATVLTDLLPHLEAAARWLLEHADADGDGLLEYVDESGHGLANQGWKDSDDSIRRADGSLASGAIALAEVQGYAYAAALHAADLLERGAPRDPSSADLPARLRTFAAHLRETFHARFWCEDARGRYPALALDGAERPVDGVASNMGHLLGTGLLNADQERLVVDRLMDPTLFSGFGIRTLSTDNGGYGPLRYHGGSVWTHDTGYILRGMLRAGFVDEAQMLARGLLRAAGAFDQRLPELFGGQSADEVCAPLPYPASCRPQAWAAASAVPIARALGLV</sequence>
<evidence type="ECO:0000313" key="3">
    <source>
        <dbReference type="EMBL" id="UQN29164.1"/>
    </source>
</evidence>
<dbReference type="InterPro" id="IPR008928">
    <property type="entry name" value="6-hairpin_glycosidase_sf"/>
</dbReference>
<dbReference type="InterPro" id="IPR012341">
    <property type="entry name" value="6hp_glycosidase-like_sf"/>
</dbReference>
<evidence type="ECO:0000313" key="4">
    <source>
        <dbReference type="Proteomes" id="UP001055868"/>
    </source>
</evidence>
<name>A0ABY4N735_9MICO</name>
<dbReference type="EMBL" id="CP097218">
    <property type="protein sequence ID" value="UQN29164.1"/>
    <property type="molecule type" value="Genomic_DNA"/>
</dbReference>
<dbReference type="SUPFAM" id="SSF48208">
    <property type="entry name" value="Six-hairpin glycosidases"/>
    <property type="match status" value="1"/>
</dbReference>
<dbReference type="InterPro" id="IPR032856">
    <property type="entry name" value="GDE_N_bis"/>
</dbReference>
<evidence type="ECO:0000259" key="1">
    <source>
        <dbReference type="Pfam" id="PF14742"/>
    </source>
</evidence>
<dbReference type="RefSeq" id="WP_249478326.1">
    <property type="nucleotide sequence ID" value="NZ_CP097218.1"/>
</dbReference>
<keyword evidence="4" id="KW-1185">Reference proteome</keyword>
<dbReference type="InterPro" id="IPR054491">
    <property type="entry name" value="MGH1-like_GH"/>
</dbReference>
<proteinExistence type="predicted"/>
<gene>
    <name evidence="3" type="ORF">M4486_16260</name>
</gene>
<dbReference type="Proteomes" id="UP001055868">
    <property type="component" value="Chromosome"/>
</dbReference>